<dbReference type="EMBL" id="JADKNH010000004">
    <property type="protein sequence ID" value="MBF4692986.1"/>
    <property type="molecule type" value="Genomic_DNA"/>
</dbReference>
<evidence type="ECO:0000313" key="2">
    <source>
        <dbReference type="EMBL" id="MBF4692986.1"/>
    </source>
</evidence>
<keyword evidence="1" id="KW-0812">Transmembrane</keyword>
<gene>
    <name evidence="2" type="ORF">ISU02_07635</name>
</gene>
<dbReference type="Proteomes" id="UP000614200">
    <property type="component" value="Unassembled WGS sequence"/>
</dbReference>
<keyword evidence="1" id="KW-0472">Membrane</keyword>
<accession>A0ABR9ZSQ4</accession>
<dbReference type="RefSeq" id="WP_194701223.1">
    <property type="nucleotide sequence ID" value="NZ_JADKNH010000004.1"/>
</dbReference>
<feature type="transmembrane region" description="Helical" evidence="1">
    <location>
        <begin position="84"/>
        <end position="102"/>
    </location>
</feature>
<proteinExistence type="predicted"/>
<feature type="transmembrane region" description="Helical" evidence="1">
    <location>
        <begin position="114"/>
        <end position="134"/>
    </location>
</feature>
<name>A0ABR9ZSQ4_9FIRM</name>
<evidence type="ECO:0000313" key="3">
    <source>
        <dbReference type="Proteomes" id="UP000614200"/>
    </source>
</evidence>
<comment type="caution">
    <text evidence="2">The sequence shown here is derived from an EMBL/GenBank/DDBJ whole genome shotgun (WGS) entry which is preliminary data.</text>
</comment>
<protein>
    <submittedName>
        <fullName evidence="2">4Fe-4S ferredoxin</fullName>
    </submittedName>
</protein>
<keyword evidence="3" id="KW-1185">Reference proteome</keyword>
<evidence type="ECO:0000256" key="1">
    <source>
        <dbReference type="SAM" id="Phobius"/>
    </source>
</evidence>
<feature type="transmembrane region" description="Helical" evidence="1">
    <location>
        <begin position="12"/>
        <end position="36"/>
    </location>
</feature>
<keyword evidence="1" id="KW-1133">Transmembrane helix</keyword>
<sequence length="163" mass="18568">MITNIKSHMKWSWIIIITFFILSTLDIRFGILGILCMTTPLIHALRGHGKIHCIKYCPRGSFLGRFLKRVSLNRSLPKFAKTKLFKNILLMVMVSILSYALYHTQGSLLKLSHAFYRFMGISFIVGIILGIIFSPRSWCVVCPMGHATTLIKDIQIAPLSKQK</sequence>
<reference evidence="2 3" key="1">
    <citation type="submission" date="2020-11" db="EMBL/GenBank/DDBJ databases">
        <title>Fusibacter basophilias sp. nov.</title>
        <authorList>
            <person name="Qiu D."/>
        </authorList>
    </citation>
    <scope>NUCLEOTIDE SEQUENCE [LARGE SCALE GENOMIC DNA]</scope>
    <source>
        <strain evidence="2 3">Q10-2</strain>
    </source>
</reference>
<organism evidence="2 3">
    <name type="scientific">Fusibacter ferrireducens</name>
    <dbReference type="NCBI Taxonomy" id="2785058"/>
    <lineage>
        <taxon>Bacteria</taxon>
        <taxon>Bacillati</taxon>
        <taxon>Bacillota</taxon>
        <taxon>Clostridia</taxon>
        <taxon>Eubacteriales</taxon>
        <taxon>Eubacteriales Family XII. Incertae Sedis</taxon>
        <taxon>Fusibacter</taxon>
    </lineage>
</organism>